<reference evidence="1 2" key="1">
    <citation type="journal article" date="2014" name="Am. J. Bot.">
        <title>Genome assembly and annotation for red clover (Trifolium pratense; Fabaceae).</title>
        <authorList>
            <person name="Istvanek J."/>
            <person name="Jaros M."/>
            <person name="Krenek A."/>
            <person name="Repkova J."/>
        </authorList>
    </citation>
    <scope>NUCLEOTIDE SEQUENCE [LARGE SCALE GENOMIC DNA]</scope>
    <source>
        <strain evidence="2">cv. Tatra</strain>
        <tissue evidence="1">Young leaves</tissue>
    </source>
</reference>
<dbReference type="STRING" id="57577.A0A2K3L4T4"/>
<dbReference type="PANTHER" id="PTHR12725:SF82">
    <property type="entry name" value="HALOACID DEHALOGENASE-LIKE HYDROLASE (HAD) SUPERFAMILY PROTEIN"/>
    <property type="match status" value="1"/>
</dbReference>
<organism evidence="1 2">
    <name type="scientific">Trifolium pratense</name>
    <name type="common">Red clover</name>
    <dbReference type="NCBI Taxonomy" id="57577"/>
    <lineage>
        <taxon>Eukaryota</taxon>
        <taxon>Viridiplantae</taxon>
        <taxon>Streptophyta</taxon>
        <taxon>Embryophyta</taxon>
        <taxon>Tracheophyta</taxon>
        <taxon>Spermatophyta</taxon>
        <taxon>Magnoliopsida</taxon>
        <taxon>eudicotyledons</taxon>
        <taxon>Gunneridae</taxon>
        <taxon>Pentapetalae</taxon>
        <taxon>rosids</taxon>
        <taxon>fabids</taxon>
        <taxon>Fabales</taxon>
        <taxon>Fabaceae</taxon>
        <taxon>Papilionoideae</taxon>
        <taxon>50 kb inversion clade</taxon>
        <taxon>NPAAA clade</taxon>
        <taxon>Hologalegina</taxon>
        <taxon>IRL clade</taxon>
        <taxon>Trifolieae</taxon>
        <taxon>Trifolium</taxon>
    </lineage>
</organism>
<gene>
    <name evidence="1" type="ORF">L195_g029449</name>
</gene>
<dbReference type="AlphaFoldDB" id="A0A2K3L4T4"/>
<protein>
    <submittedName>
        <fullName evidence="1">Haloacid dehalogenase-like hydrolase</fullName>
    </submittedName>
</protein>
<accession>A0A2K3L4T4</accession>
<evidence type="ECO:0000313" key="2">
    <source>
        <dbReference type="Proteomes" id="UP000236291"/>
    </source>
</evidence>
<dbReference type="SUPFAM" id="SSF56784">
    <property type="entry name" value="HAD-like"/>
    <property type="match status" value="1"/>
</dbReference>
<dbReference type="GO" id="GO:0016787">
    <property type="term" value="F:hydrolase activity"/>
    <property type="evidence" value="ECO:0007669"/>
    <property type="project" value="UniProtKB-KW"/>
</dbReference>
<keyword evidence="1" id="KW-0378">Hydrolase</keyword>
<sequence length="101" mass="11697">MAYEDRFGQQSQRSKYDCLLFDLDDTLYPLRAGLAKSVLQNIKDYMVEKLGIDSSKIDDLSNLLYKNYGTTMSGLRAIGYDFDYDEYHRSNFEELVAEPSL</sequence>
<dbReference type="Gene3D" id="1.10.150.450">
    <property type="match status" value="1"/>
</dbReference>
<evidence type="ECO:0000313" key="1">
    <source>
        <dbReference type="EMBL" id="PNX73547.1"/>
    </source>
</evidence>
<dbReference type="Proteomes" id="UP000236291">
    <property type="component" value="Unassembled WGS sequence"/>
</dbReference>
<dbReference type="ExpressionAtlas" id="A0A2K3L4T4">
    <property type="expression patterns" value="baseline"/>
</dbReference>
<reference evidence="1 2" key="2">
    <citation type="journal article" date="2017" name="Front. Plant Sci.">
        <title>Gene Classification and Mining of Molecular Markers Useful in Red Clover (Trifolium pratense) Breeding.</title>
        <authorList>
            <person name="Istvanek J."/>
            <person name="Dluhosova J."/>
            <person name="Dluhos P."/>
            <person name="Patkova L."/>
            <person name="Nedelnik J."/>
            <person name="Repkova J."/>
        </authorList>
    </citation>
    <scope>NUCLEOTIDE SEQUENCE [LARGE SCALE GENOMIC DNA]</scope>
    <source>
        <strain evidence="2">cv. Tatra</strain>
        <tissue evidence="1">Young leaves</tissue>
    </source>
</reference>
<proteinExistence type="predicted"/>
<comment type="caution">
    <text evidence="1">The sequence shown here is derived from an EMBL/GenBank/DDBJ whole genome shotgun (WGS) entry which is preliminary data.</text>
</comment>
<name>A0A2K3L4T4_TRIPR</name>
<dbReference type="EMBL" id="ASHM01026196">
    <property type="protein sequence ID" value="PNX73547.1"/>
    <property type="molecule type" value="Genomic_DNA"/>
</dbReference>
<dbReference type="InterPro" id="IPR036412">
    <property type="entry name" value="HAD-like_sf"/>
</dbReference>
<dbReference type="PANTHER" id="PTHR12725">
    <property type="entry name" value="HALOACID DEHALOGENASE-LIKE HYDROLASE"/>
    <property type="match status" value="1"/>
</dbReference>